<keyword evidence="13" id="KW-1185">Reference proteome</keyword>
<feature type="domain" description="HAMP" evidence="11">
    <location>
        <begin position="210"/>
        <end position="263"/>
    </location>
</feature>
<dbReference type="PANTHER" id="PTHR32089:SF112">
    <property type="entry name" value="LYSOZYME-LIKE PROTEIN-RELATED"/>
    <property type="match status" value="1"/>
</dbReference>
<comment type="similarity">
    <text evidence="7">Belongs to the methyl-accepting chemotaxis (MCP) protein family.</text>
</comment>
<name>A0A845L8C0_9FIRM</name>
<keyword evidence="2" id="KW-1003">Cell membrane</keyword>
<dbReference type="InterPro" id="IPR003660">
    <property type="entry name" value="HAMP_dom"/>
</dbReference>
<dbReference type="GO" id="GO:0007165">
    <property type="term" value="P:signal transduction"/>
    <property type="evidence" value="ECO:0007669"/>
    <property type="project" value="UniProtKB-KW"/>
</dbReference>
<dbReference type="Pfam" id="PF00672">
    <property type="entry name" value="HAMP"/>
    <property type="match status" value="1"/>
</dbReference>
<evidence type="ECO:0000313" key="13">
    <source>
        <dbReference type="Proteomes" id="UP000463470"/>
    </source>
</evidence>
<evidence type="ECO:0000256" key="3">
    <source>
        <dbReference type="ARBA" id="ARBA00022692"/>
    </source>
</evidence>
<feature type="transmembrane region" description="Helical" evidence="9">
    <location>
        <begin position="190"/>
        <end position="209"/>
    </location>
</feature>
<keyword evidence="3 9" id="KW-0812">Transmembrane</keyword>
<reference evidence="12 13" key="1">
    <citation type="submission" date="2020-01" db="EMBL/GenBank/DDBJ databases">
        <title>Whole-genome sequence of Heliobacterium undosum DSM 13378.</title>
        <authorList>
            <person name="Kyndt J.A."/>
            <person name="Meyer T.E."/>
        </authorList>
    </citation>
    <scope>NUCLEOTIDE SEQUENCE [LARGE SCALE GENOMIC DNA]</scope>
    <source>
        <strain evidence="12 13">DSM 13378</strain>
    </source>
</reference>
<dbReference type="PROSITE" id="PS50111">
    <property type="entry name" value="CHEMOTAXIS_TRANSDUC_2"/>
    <property type="match status" value="1"/>
</dbReference>
<dbReference type="Pfam" id="PF00015">
    <property type="entry name" value="MCPsignal"/>
    <property type="match status" value="1"/>
</dbReference>
<dbReference type="Pfam" id="PF17202">
    <property type="entry name" value="sCache_3_3"/>
    <property type="match status" value="1"/>
</dbReference>
<dbReference type="SMART" id="SM00304">
    <property type="entry name" value="HAMP"/>
    <property type="match status" value="1"/>
</dbReference>
<dbReference type="CDD" id="cd06225">
    <property type="entry name" value="HAMP"/>
    <property type="match status" value="1"/>
</dbReference>
<dbReference type="SUPFAM" id="SSF103190">
    <property type="entry name" value="Sensory domain-like"/>
    <property type="match status" value="1"/>
</dbReference>
<evidence type="ECO:0000313" key="12">
    <source>
        <dbReference type="EMBL" id="MZP29171.1"/>
    </source>
</evidence>
<dbReference type="Gene3D" id="6.10.340.10">
    <property type="match status" value="1"/>
</dbReference>
<sequence length="568" mass="60012">MAGTMFRLGMKAKVVTLFSTIGIAVIIFVGWFASSQAEQKLVASAIEKLKSDSRIGMAYIEQRYPGEWSIRDGQLCKGDQVINNKSELVDRIGELTGDTVTLFQGDRRVATNVKGPDGSRAVGTVVSEAVAEAVLKQGQTYIGKALVVGALNQTAYEPIRNGKNEVIGIWYVGVPNAPYEKMTVELRTKVLFAGSLGILFCVLVSWFVVRQSMQPLVAAAETARQIAAGNLRVDRLPETTRDEIGLLVASINTMADSLRRLVQGVSESSERVAMSSASLSASANQAESATTQITAAIQDVAAGTERQSDEAQASAERVRAIVDEIHDITRLFAGITAQAQLAAVQAADGVQTVDKAIRQIDQIGQNTQTLAGQVQELAGHSHEIGHIAAAMASIAQQTNLLALNANIEAARAGEAGAGFSVVAEEIRKLADESSASSKQIARLIEAIQGKIEKTSLSMSHQMASVDQGVHTMVEVETVFQQITETTDSAKRQLDETASLMTAVCDNATAVSGSVKEITAITTRTAGQTQSVAAASQEQLAVTEELAASAKGLEALSGKLSSAIATFSC</sequence>
<dbReference type="InterPro" id="IPR033463">
    <property type="entry name" value="sCache_3"/>
</dbReference>
<evidence type="ECO:0000256" key="6">
    <source>
        <dbReference type="ARBA" id="ARBA00023224"/>
    </source>
</evidence>
<evidence type="ECO:0000256" key="8">
    <source>
        <dbReference type="PROSITE-ProRule" id="PRU00284"/>
    </source>
</evidence>
<keyword evidence="4 9" id="KW-1133">Transmembrane helix</keyword>
<dbReference type="SMART" id="SM00283">
    <property type="entry name" value="MA"/>
    <property type="match status" value="1"/>
</dbReference>
<comment type="caution">
    <text evidence="12">The sequence shown here is derived from an EMBL/GenBank/DDBJ whole genome shotgun (WGS) entry which is preliminary data.</text>
</comment>
<organism evidence="12 13">
    <name type="scientific">Heliomicrobium undosum</name>
    <dbReference type="NCBI Taxonomy" id="121734"/>
    <lineage>
        <taxon>Bacteria</taxon>
        <taxon>Bacillati</taxon>
        <taxon>Bacillota</taxon>
        <taxon>Clostridia</taxon>
        <taxon>Eubacteriales</taxon>
        <taxon>Heliobacteriaceae</taxon>
        <taxon>Heliomicrobium</taxon>
    </lineage>
</organism>
<evidence type="ECO:0000256" key="5">
    <source>
        <dbReference type="ARBA" id="ARBA00023136"/>
    </source>
</evidence>
<dbReference type="Proteomes" id="UP000463470">
    <property type="component" value="Unassembled WGS sequence"/>
</dbReference>
<dbReference type="InterPro" id="IPR029151">
    <property type="entry name" value="Sensor-like_sf"/>
</dbReference>
<proteinExistence type="inferred from homology"/>
<dbReference type="Gene3D" id="1.10.287.950">
    <property type="entry name" value="Methyl-accepting chemotaxis protein"/>
    <property type="match status" value="1"/>
</dbReference>
<evidence type="ECO:0000256" key="7">
    <source>
        <dbReference type="ARBA" id="ARBA00029447"/>
    </source>
</evidence>
<gene>
    <name evidence="12" type="ORF">GTO91_05530</name>
</gene>
<dbReference type="GO" id="GO:0005886">
    <property type="term" value="C:plasma membrane"/>
    <property type="evidence" value="ECO:0007669"/>
    <property type="project" value="UniProtKB-SubCell"/>
</dbReference>
<keyword evidence="5 9" id="KW-0472">Membrane</keyword>
<dbReference type="InterPro" id="IPR004089">
    <property type="entry name" value="MCPsignal_dom"/>
</dbReference>
<evidence type="ECO:0000256" key="1">
    <source>
        <dbReference type="ARBA" id="ARBA00004651"/>
    </source>
</evidence>
<dbReference type="EMBL" id="WXEY01000004">
    <property type="protein sequence ID" value="MZP29171.1"/>
    <property type="molecule type" value="Genomic_DNA"/>
</dbReference>
<dbReference type="SUPFAM" id="SSF58104">
    <property type="entry name" value="Methyl-accepting chemotaxis protein (MCP) signaling domain"/>
    <property type="match status" value="1"/>
</dbReference>
<evidence type="ECO:0000256" key="2">
    <source>
        <dbReference type="ARBA" id="ARBA00022475"/>
    </source>
</evidence>
<evidence type="ECO:0000256" key="4">
    <source>
        <dbReference type="ARBA" id="ARBA00022989"/>
    </source>
</evidence>
<dbReference type="OrthoDB" id="9814363at2"/>
<evidence type="ECO:0000259" key="11">
    <source>
        <dbReference type="PROSITE" id="PS50885"/>
    </source>
</evidence>
<dbReference type="RefSeq" id="WP_161256115.1">
    <property type="nucleotide sequence ID" value="NZ_WXEY01000004.1"/>
</dbReference>
<dbReference type="AlphaFoldDB" id="A0A845L8C0"/>
<feature type="transmembrane region" description="Helical" evidence="9">
    <location>
        <begin position="12"/>
        <end position="33"/>
    </location>
</feature>
<dbReference type="PROSITE" id="PS50885">
    <property type="entry name" value="HAMP"/>
    <property type="match status" value="1"/>
</dbReference>
<protein>
    <submittedName>
        <fullName evidence="12">HAMP domain-containing protein</fullName>
    </submittedName>
</protein>
<keyword evidence="6 8" id="KW-0807">Transducer</keyword>
<feature type="domain" description="Methyl-accepting transducer" evidence="10">
    <location>
        <begin position="282"/>
        <end position="553"/>
    </location>
</feature>
<accession>A0A845L8C0</accession>
<comment type="subcellular location">
    <subcellularLocation>
        <location evidence="1">Cell membrane</location>
        <topology evidence="1">Multi-pass membrane protein</topology>
    </subcellularLocation>
</comment>
<evidence type="ECO:0000259" key="10">
    <source>
        <dbReference type="PROSITE" id="PS50111"/>
    </source>
</evidence>
<dbReference type="PANTHER" id="PTHR32089">
    <property type="entry name" value="METHYL-ACCEPTING CHEMOTAXIS PROTEIN MCPB"/>
    <property type="match status" value="1"/>
</dbReference>
<evidence type="ECO:0000256" key="9">
    <source>
        <dbReference type="SAM" id="Phobius"/>
    </source>
</evidence>